<sequence length="756" mass="84272">MLSCLGFRRSRPRDGERQPLLPQYNDDTSRETRLHEKLHTYQMMRAVSKGYMPSNEQAIVHLRSLLSADILNPDLLDMSPSGRALIRSTKLWITQLIELLQHKNDQDQIQDFVWYLNKARLDVDYGRISARATASKAKADASATIASLRTVGSLLLTNSEFRIFLADLSTIGREVFRDTAATLADVSRRAGDQLQPSAEATDRLKHPNGGPEAAPTEQDLQGKIHEVTQVVSSGAAEVVGEAGHSLTEHVTGDEQKALLQRLKQAVLKLRKRPDYSESASTLSLLLRRYLAAYSKLTSDAAQAVEDEVGASRDADQAVDNFWQFLTSIGDGEQWAQVEKSFKEVVEAGRSDPEFDKLTQELADLVQGMLTDPDFFDNAEERLKQMRSRAKEIASRSSIGESLDGLLKNVHAAVLSVRDDTDIQALIRTSTRIAHILSPGGQYTNSQLVSDSINVFIPLMVQGVQHLPVPRLEVSTPDVDLLLENLVLEPGRTVNHSSFLPYKLQITTQNDIEVRKARLHTTSSITSLVRVKVAGLSMAADDVGYWIRLHSGLLRTVDEGLVSFHLDERGMDISLDVEIGRDRIEEIVSLRRVRVHIHHLNYSLRNSKYAALAWLLKPLIRPLMRRTLEHKVAGAIDEGLRTLNRELVFARERLRATRIANPESLVDFIRAVVSRLVPAPDPDLEVRAGVRPGRGVFRGRYAPGSLVKLWEEEGRETEQRVFESGRGGWRNEIFDVQTRPAAAADGLMGSRTATTAA</sequence>
<feature type="domain" description="HAM1-like N-terminal" evidence="2">
    <location>
        <begin position="225"/>
        <end position="577"/>
    </location>
</feature>
<gene>
    <name evidence="3" type="ORF">HIM_03734</name>
</gene>
<evidence type="ECO:0000259" key="2">
    <source>
        <dbReference type="Pfam" id="PF19343"/>
    </source>
</evidence>
<dbReference type="PANTHER" id="PTHR31138">
    <property type="entry name" value="CHROMOSOME 19, WHOLE GENOME SHOTGUN SEQUENCE"/>
    <property type="match status" value="1"/>
</dbReference>
<evidence type="ECO:0000256" key="1">
    <source>
        <dbReference type="SAM" id="MobiDB-lite"/>
    </source>
</evidence>
<feature type="domain" description="HAM1-like N-terminal" evidence="2">
    <location>
        <begin position="26"/>
        <end position="200"/>
    </location>
</feature>
<feature type="region of interest" description="Disordered" evidence="1">
    <location>
        <begin position="1"/>
        <end position="30"/>
    </location>
</feature>
<reference evidence="3 4" key="1">
    <citation type="journal article" date="2014" name="Genome Biol. Evol.">
        <title>Comparative genomics and transcriptomics analyses reveal divergent lifestyle features of nematode endoparasitic fungus Hirsutella minnesotensis.</title>
        <authorList>
            <person name="Lai Y."/>
            <person name="Liu K."/>
            <person name="Zhang X."/>
            <person name="Zhang X."/>
            <person name="Li K."/>
            <person name="Wang N."/>
            <person name="Shu C."/>
            <person name="Wu Y."/>
            <person name="Wang C."/>
            <person name="Bushley K.E."/>
            <person name="Xiang M."/>
            <person name="Liu X."/>
        </authorList>
    </citation>
    <scope>NUCLEOTIDE SEQUENCE [LARGE SCALE GENOMIC DNA]</scope>
    <source>
        <strain evidence="3 4">3608</strain>
    </source>
</reference>
<dbReference type="SUPFAM" id="SSF55394">
    <property type="entry name" value="Bactericidal permeability-increasing protein, BPI"/>
    <property type="match status" value="1"/>
</dbReference>
<dbReference type="Proteomes" id="UP000054481">
    <property type="component" value="Unassembled WGS sequence"/>
</dbReference>
<name>A0A0F8A297_9HYPO</name>
<dbReference type="PANTHER" id="PTHR31138:SF4">
    <property type="entry name" value="DUF5923 DOMAIN-CONTAINING PROTEIN"/>
    <property type="match status" value="1"/>
</dbReference>
<organism evidence="3 4">
    <name type="scientific">Hirsutella minnesotensis 3608</name>
    <dbReference type="NCBI Taxonomy" id="1043627"/>
    <lineage>
        <taxon>Eukaryota</taxon>
        <taxon>Fungi</taxon>
        <taxon>Dikarya</taxon>
        <taxon>Ascomycota</taxon>
        <taxon>Pezizomycotina</taxon>
        <taxon>Sordariomycetes</taxon>
        <taxon>Hypocreomycetidae</taxon>
        <taxon>Hypocreales</taxon>
        <taxon>Ophiocordycipitaceae</taxon>
        <taxon>Hirsutella</taxon>
    </lineage>
</organism>
<dbReference type="OrthoDB" id="5407957at2759"/>
<protein>
    <recommendedName>
        <fullName evidence="2">HAM1-like N-terminal domain-containing protein</fullName>
    </recommendedName>
</protein>
<keyword evidence="4" id="KW-1185">Reference proteome</keyword>
<accession>A0A0F8A297</accession>
<dbReference type="InterPro" id="IPR017943">
    <property type="entry name" value="Bactericidal_perm-incr_a/b_dom"/>
</dbReference>
<proteinExistence type="predicted"/>
<feature type="region of interest" description="Disordered" evidence="1">
    <location>
        <begin position="187"/>
        <end position="220"/>
    </location>
</feature>
<dbReference type="EMBL" id="KQ030509">
    <property type="protein sequence ID" value="KJZ76857.1"/>
    <property type="molecule type" value="Genomic_DNA"/>
</dbReference>
<dbReference type="AlphaFoldDB" id="A0A0F8A297"/>
<dbReference type="Pfam" id="PF19343">
    <property type="entry name" value="HAM1_N"/>
    <property type="match status" value="2"/>
</dbReference>
<evidence type="ECO:0000313" key="3">
    <source>
        <dbReference type="EMBL" id="KJZ76857.1"/>
    </source>
</evidence>
<dbReference type="InterPro" id="IPR045967">
    <property type="entry name" value="HAM1-like_N"/>
</dbReference>
<dbReference type="GO" id="GO:0008289">
    <property type="term" value="F:lipid binding"/>
    <property type="evidence" value="ECO:0007669"/>
    <property type="project" value="InterPro"/>
</dbReference>
<evidence type="ECO:0000313" key="4">
    <source>
        <dbReference type="Proteomes" id="UP000054481"/>
    </source>
</evidence>